<dbReference type="InterPro" id="IPR000337">
    <property type="entry name" value="GPCR_3"/>
</dbReference>
<comment type="subcellular location">
    <subcellularLocation>
        <location evidence="1">Membrane</location>
        <topology evidence="1">Multi-pass membrane protein</topology>
    </subcellularLocation>
</comment>
<feature type="compositionally biased region" description="Low complexity" evidence="7">
    <location>
        <begin position="579"/>
        <end position="593"/>
    </location>
</feature>
<feature type="transmembrane region" description="Helical" evidence="8">
    <location>
        <begin position="482"/>
        <end position="508"/>
    </location>
</feature>
<keyword evidence="2 8" id="KW-0812">Transmembrane</keyword>
<evidence type="ECO:0000256" key="7">
    <source>
        <dbReference type="SAM" id="MobiDB-lite"/>
    </source>
</evidence>
<evidence type="ECO:0000256" key="1">
    <source>
        <dbReference type="ARBA" id="ARBA00004141"/>
    </source>
</evidence>
<keyword evidence="5" id="KW-0675">Receptor</keyword>
<dbReference type="Proteomes" id="UP000095280">
    <property type="component" value="Unplaced"/>
</dbReference>
<accession>A0A1I8F3U5</accession>
<evidence type="ECO:0000313" key="10">
    <source>
        <dbReference type="Proteomes" id="UP000095280"/>
    </source>
</evidence>
<evidence type="ECO:0000256" key="3">
    <source>
        <dbReference type="ARBA" id="ARBA00022989"/>
    </source>
</evidence>
<proteinExistence type="predicted"/>
<keyword evidence="6" id="KW-0325">Glycoprotein</keyword>
<dbReference type="PRINTS" id="PR00248">
    <property type="entry name" value="GPCRMGR"/>
</dbReference>
<evidence type="ECO:0000259" key="9">
    <source>
        <dbReference type="Pfam" id="PF01094"/>
    </source>
</evidence>
<dbReference type="InterPro" id="IPR050726">
    <property type="entry name" value="mGluR"/>
</dbReference>
<organism evidence="10 11">
    <name type="scientific">Macrostomum lignano</name>
    <dbReference type="NCBI Taxonomy" id="282301"/>
    <lineage>
        <taxon>Eukaryota</taxon>
        <taxon>Metazoa</taxon>
        <taxon>Spiralia</taxon>
        <taxon>Lophotrochozoa</taxon>
        <taxon>Platyhelminthes</taxon>
        <taxon>Rhabditophora</taxon>
        <taxon>Macrostomorpha</taxon>
        <taxon>Macrostomida</taxon>
        <taxon>Macrostomidae</taxon>
        <taxon>Macrostomum</taxon>
    </lineage>
</organism>
<feature type="region of interest" description="Disordered" evidence="7">
    <location>
        <begin position="517"/>
        <end position="616"/>
    </location>
</feature>
<reference evidence="11" key="1">
    <citation type="submission" date="2016-11" db="UniProtKB">
        <authorList>
            <consortium name="WormBaseParasite"/>
        </authorList>
    </citation>
    <scope>IDENTIFICATION</scope>
</reference>
<dbReference type="InterPro" id="IPR028082">
    <property type="entry name" value="Peripla_BP_I"/>
</dbReference>
<dbReference type="SUPFAM" id="SSF53822">
    <property type="entry name" value="Periplasmic binding protein-like I"/>
    <property type="match status" value="1"/>
</dbReference>
<dbReference type="GO" id="GO:0004930">
    <property type="term" value="F:G protein-coupled receptor activity"/>
    <property type="evidence" value="ECO:0007669"/>
    <property type="project" value="InterPro"/>
</dbReference>
<dbReference type="InterPro" id="IPR001828">
    <property type="entry name" value="ANF_lig-bd_rcpt"/>
</dbReference>
<evidence type="ECO:0000256" key="6">
    <source>
        <dbReference type="ARBA" id="ARBA00023180"/>
    </source>
</evidence>
<feature type="region of interest" description="Disordered" evidence="7">
    <location>
        <begin position="359"/>
        <end position="397"/>
    </location>
</feature>
<evidence type="ECO:0000256" key="8">
    <source>
        <dbReference type="SAM" id="Phobius"/>
    </source>
</evidence>
<feature type="compositionally biased region" description="Polar residues" evidence="7">
    <location>
        <begin position="601"/>
        <end position="616"/>
    </location>
</feature>
<keyword evidence="3 8" id="KW-1133">Transmembrane helix</keyword>
<evidence type="ECO:0000256" key="2">
    <source>
        <dbReference type="ARBA" id="ARBA00022692"/>
    </source>
</evidence>
<dbReference type="WBParaSite" id="maker-unitig_19561-snap-gene-0.1-mRNA-1">
    <property type="protein sequence ID" value="maker-unitig_19561-snap-gene-0.1-mRNA-1"/>
    <property type="gene ID" value="maker-unitig_19561-snap-gene-0.1"/>
</dbReference>
<dbReference type="AlphaFoldDB" id="A0A1I8F3U5"/>
<dbReference type="PANTHER" id="PTHR24060">
    <property type="entry name" value="METABOTROPIC GLUTAMATE RECEPTOR"/>
    <property type="match status" value="1"/>
</dbReference>
<feature type="domain" description="Receptor ligand binding region" evidence="9">
    <location>
        <begin position="15"/>
        <end position="177"/>
    </location>
</feature>
<keyword evidence="10" id="KW-1185">Reference proteome</keyword>
<dbReference type="GO" id="GO:0016020">
    <property type="term" value="C:membrane"/>
    <property type="evidence" value="ECO:0007669"/>
    <property type="project" value="UniProtKB-SubCell"/>
</dbReference>
<dbReference type="Pfam" id="PF01094">
    <property type="entry name" value="ANF_receptor"/>
    <property type="match status" value="1"/>
</dbReference>
<evidence type="ECO:0000256" key="5">
    <source>
        <dbReference type="ARBA" id="ARBA00023170"/>
    </source>
</evidence>
<evidence type="ECO:0000256" key="4">
    <source>
        <dbReference type="ARBA" id="ARBA00023136"/>
    </source>
</evidence>
<protein>
    <submittedName>
        <fullName evidence="11">ANF_receptor domain-containing protein</fullName>
    </submittedName>
</protein>
<sequence>SWLLCGPSLPRPPRPGLARAPKFGYVIIDSCYPRAYTGRNLNLLLSGQLAAETSGFHYSKLLGFVGALSSTSSMAAAELLKQFGLPLVSYGSTSTVLNDTVEYPSFARTVVTDRVIVQSMVQLLRFLQHRTSQLEPPPPQADYIVVVFADTDYGRSLRDQLLSLAAEADICIGRTFAHTTEDSRQQCQPAADGRKSARPLRADLTNFLDFAGAETAAASGLTLLTTEAVGSAGSWLAGRADLCAGCLSVEIDAGQSAAFVEHQRSLLARPPSAAEKPWPPWLVSYFQSARGCYLATEFARTEPAAVGACGPASPGELPGLGFLDSRAPLAANAARPCCLAASPPSGTGDVDGRLRRPAAESELGGDEGPRNRILFGDAKGGPSAKPRRFGDYRPIGDDRTGSNRLNVLQFGSGAEGWRKIGEYSAAAGLQMQRSLDSVQAKEKPAAQAACRQRADCSDAESVVCVNLTPAVSPPPAASNAHLALLLLLLLLPAGICAGYFSNDIWLWMRQKCQKLRKQPPSQQPQPPQVPSFELDTIRSQPPGSVATVPAPPPPQQPAVPATSSLPPAPMPRRQRQSTGASAGSGARPSGSYAEMQVEAAVQSQASRQTDTYENDT</sequence>
<feature type="compositionally biased region" description="Basic and acidic residues" evidence="7">
    <location>
        <begin position="388"/>
        <end position="397"/>
    </location>
</feature>
<evidence type="ECO:0000313" key="11">
    <source>
        <dbReference type="WBParaSite" id="maker-unitig_19561-snap-gene-0.1-mRNA-1"/>
    </source>
</evidence>
<name>A0A1I8F3U5_9PLAT</name>
<dbReference type="Gene3D" id="3.40.50.2300">
    <property type="match status" value="2"/>
</dbReference>
<keyword evidence="4 8" id="KW-0472">Membrane</keyword>